<evidence type="ECO:0000313" key="2">
    <source>
        <dbReference type="Proteomes" id="UP001164250"/>
    </source>
</evidence>
<organism evidence="1 2">
    <name type="scientific">Pistacia atlantica</name>
    <dbReference type="NCBI Taxonomy" id="434234"/>
    <lineage>
        <taxon>Eukaryota</taxon>
        <taxon>Viridiplantae</taxon>
        <taxon>Streptophyta</taxon>
        <taxon>Embryophyta</taxon>
        <taxon>Tracheophyta</taxon>
        <taxon>Spermatophyta</taxon>
        <taxon>Magnoliopsida</taxon>
        <taxon>eudicotyledons</taxon>
        <taxon>Gunneridae</taxon>
        <taxon>Pentapetalae</taxon>
        <taxon>rosids</taxon>
        <taxon>malvids</taxon>
        <taxon>Sapindales</taxon>
        <taxon>Anacardiaceae</taxon>
        <taxon>Pistacia</taxon>
    </lineage>
</organism>
<evidence type="ECO:0000313" key="1">
    <source>
        <dbReference type="EMBL" id="KAJ0100305.1"/>
    </source>
</evidence>
<proteinExistence type="predicted"/>
<reference evidence="2" key="1">
    <citation type="journal article" date="2023" name="G3 (Bethesda)">
        <title>Genome assembly and association tests identify interacting loci associated with vigor, precocity, and sex in interspecific pistachio rootstocks.</title>
        <authorList>
            <person name="Palmer W."/>
            <person name="Jacygrad E."/>
            <person name="Sagayaradj S."/>
            <person name="Cavanaugh K."/>
            <person name="Han R."/>
            <person name="Bertier L."/>
            <person name="Beede B."/>
            <person name="Kafkas S."/>
            <person name="Golino D."/>
            <person name="Preece J."/>
            <person name="Michelmore R."/>
        </authorList>
    </citation>
    <scope>NUCLEOTIDE SEQUENCE [LARGE SCALE GENOMIC DNA]</scope>
</reference>
<protein>
    <submittedName>
        <fullName evidence="1">Uncharacterized protein</fullName>
    </submittedName>
</protein>
<dbReference type="Proteomes" id="UP001164250">
    <property type="component" value="Chromosome 4"/>
</dbReference>
<keyword evidence="2" id="KW-1185">Reference proteome</keyword>
<accession>A0ACC1BMN1</accession>
<name>A0ACC1BMN1_9ROSI</name>
<gene>
    <name evidence="1" type="ORF">Patl1_21518</name>
</gene>
<comment type="caution">
    <text evidence="1">The sequence shown here is derived from an EMBL/GenBank/DDBJ whole genome shotgun (WGS) entry which is preliminary data.</text>
</comment>
<dbReference type="EMBL" id="CM047900">
    <property type="protein sequence ID" value="KAJ0100305.1"/>
    <property type="molecule type" value="Genomic_DNA"/>
</dbReference>
<sequence length="409" mass="45684">MNMMDDMETKAMLSRSWNGTSSSVGGSSTNHQRRRRPAGKQPPRRQKSIRQDIGRAAAETYLVTRLSFTLLRCLGVGYRWMNRLFALACYAMLLMPGFLQVAYYYFFSSQVRRSVVYGDQPRNRLDLFLPTTSDGQKPVVVFVTGGAWIIGYKAWGSLLGRQLAERNIIVACIDYRNFPQGTISDMVNDVSEGISFVCNNIADYGGDPKRIYLMGQSAGAHISSCALLEQAIKESRGESISWSVSQFKAYFGLSGGYNLFNLVDHFHSRGLYRSIFLSIMEGQESFEQFSPEVRVKDPSIRDAISLLPPIILFHGTSDLSIPSDASKTFADALRGVGAEAELILYEGKTHTDLFLQDPLRGGKDDLFDHIVSVIHADDKEALANDAMAPPRKRLVPEILLRMAHHISPF</sequence>